<organism evidence="2 3">
    <name type="scientific">Aeromicrobium piscarium</name>
    <dbReference type="NCBI Taxonomy" id="2590901"/>
    <lineage>
        <taxon>Bacteria</taxon>
        <taxon>Bacillati</taxon>
        <taxon>Actinomycetota</taxon>
        <taxon>Actinomycetes</taxon>
        <taxon>Propionibacteriales</taxon>
        <taxon>Nocardioidaceae</taxon>
        <taxon>Aeromicrobium</taxon>
    </lineage>
</organism>
<dbReference type="EMBL" id="VLNT01000014">
    <property type="protein sequence ID" value="TSD58408.1"/>
    <property type="molecule type" value="Genomic_DNA"/>
</dbReference>
<gene>
    <name evidence="2" type="ORF">FNM00_14510</name>
</gene>
<dbReference type="Gene3D" id="2.70.98.10">
    <property type="match status" value="1"/>
</dbReference>
<dbReference type="InterPro" id="IPR011013">
    <property type="entry name" value="Gal_mutarotase_sf_dom"/>
</dbReference>
<keyword evidence="3" id="KW-1185">Reference proteome</keyword>
<proteinExistence type="predicted"/>
<dbReference type="InterPro" id="IPR008183">
    <property type="entry name" value="Aldose_1/G6P_1-epimerase"/>
</dbReference>
<dbReference type="Pfam" id="PF01263">
    <property type="entry name" value="Aldose_epim"/>
    <property type="match status" value="1"/>
</dbReference>
<dbReference type="InterPro" id="IPR014718">
    <property type="entry name" value="GH-type_carb-bd"/>
</dbReference>
<feature type="compositionally biased region" description="Polar residues" evidence="1">
    <location>
        <begin position="261"/>
        <end position="270"/>
    </location>
</feature>
<dbReference type="GO" id="GO:0005975">
    <property type="term" value="P:carbohydrate metabolic process"/>
    <property type="evidence" value="ECO:0007669"/>
    <property type="project" value="InterPro"/>
</dbReference>
<evidence type="ECO:0000313" key="3">
    <source>
        <dbReference type="Proteomes" id="UP000316988"/>
    </source>
</evidence>
<dbReference type="GO" id="GO:0030246">
    <property type="term" value="F:carbohydrate binding"/>
    <property type="evidence" value="ECO:0007669"/>
    <property type="project" value="InterPro"/>
</dbReference>
<protein>
    <recommendedName>
        <fullName evidence="4">Aldose 1-epimerase</fullName>
    </recommendedName>
</protein>
<sequence>MTRGQATFRVGEAEAVVDADDGCRLVSLRVGGHELLVTRGRRPWWYGGFVMAPWAGRLRGGVARHDGRERRFPVLGDGHSSHGLVHSTAWESDGEGRWHTTVSADEWLGALTLRQAVRLRPDGLLLELSAEATEAEVPVTLGWHPWFRREVAGRSVEVGLPSESILAKDDAGIQTSERVPAGDGPYNDAFVGHDGAAVIRWPGVLDLRLRSDAPVLLVYDADPAGVCVEPQTGPPDEVNGASPRTTRPGEPVSLRVEIGWDSSSGEGPVR</sequence>
<name>A0A554RWD1_9ACTN</name>
<reference evidence="2 3" key="1">
    <citation type="submission" date="2019-07" db="EMBL/GenBank/DDBJ databases">
        <authorList>
            <person name="Zhao L.H."/>
        </authorList>
    </citation>
    <scope>NUCLEOTIDE SEQUENCE [LARGE SCALE GENOMIC DNA]</scope>
    <source>
        <strain evidence="2 3">Co35</strain>
    </source>
</reference>
<feature type="region of interest" description="Disordered" evidence="1">
    <location>
        <begin position="230"/>
        <end position="270"/>
    </location>
</feature>
<comment type="caution">
    <text evidence="2">The sequence shown here is derived from an EMBL/GenBank/DDBJ whole genome shotgun (WGS) entry which is preliminary data.</text>
</comment>
<dbReference type="Proteomes" id="UP000316988">
    <property type="component" value="Unassembled WGS sequence"/>
</dbReference>
<dbReference type="RefSeq" id="WP_143914269.1">
    <property type="nucleotide sequence ID" value="NZ_VLNT01000014.1"/>
</dbReference>
<dbReference type="GO" id="GO:0016853">
    <property type="term" value="F:isomerase activity"/>
    <property type="evidence" value="ECO:0007669"/>
    <property type="project" value="InterPro"/>
</dbReference>
<dbReference type="OrthoDB" id="4739604at2"/>
<evidence type="ECO:0000313" key="2">
    <source>
        <dbReference type="EMBL" id="TSD58408.1"/>
    </source>
</evidence>
<dbReference type="AlphaFoldDB" id="A0A554RWD1"/>
<evidence type="ECO:0008006" key="4">
    <source>
        <dbReference type="Google" id="ProtNLM"/>
    </source>
</evidence>
<accession>A0A554RWD1</accession>
<dbReference type="SUPFAM" id="SSF74650">
    <property type="entry name" value="Galactose mutarotase-like"/>
    <property type="match status" value="1"/>
</dbReference>
<evidence type="ECO:0000256" key="1">
    <source>
        <dbReference type="SAM" id="MobiDB-lite"/>
    </source>
</evidence>